<sequence length="130" mass="13453">MNITVPCPRCSGTGYDTFEDRHAETNHDVCKACGGEGVIPARTGETREASAVPEGGLAPSRRDCVLAIADGEVIGAGPVNEAGSWFAQEPAVTEVVRMPAEAAGRFLFRAWPGRAAALNILGETGSAVAL</sequence>
<gene>
    <name evidence="1" type="ORF">MHA02_29810</name>
</gene>
<dbReference type="EMBL" id="BJZT01000032">
    <property type="protein sequence ID" value="GEP00594.1"/>
    <property type="molecule type" value="Genomic_DNA"/>
</dbReference>
<organism evidence="1 2">
    <name type="scientific">Methylobacterium haplocladii</name>
    <dbReference type="NCBI Taxonomy" id="1176176"/>
    <lineage>
        <taxon>Bacteria</taxon>
        <taxon>Pseudomonadati</taxon>
        <taxon>Pseudomonadota</taxon>
        <taxon>Alphaproteobacteria</taxon>
        <taxon>Hyphomicrobiales</taxon>
        <taxon>Methylobacteriaceae</taxon>
        <taxon>Methylobacterium</taxon>
    </lineage>
</organism>
<keyword evidence="2" id="KW-1185">Reference proteome</keyword>
<dbReference type="OrthoDB" id="8005406at2"/>
<dbReference type="AlphaFoldDB" id="A0A512ISB1"/>
<proteinExistence type="predicted"/>
<comment type="caution">
    <text evidence="1">The sequence shown here is derived from an EMBL/GenBank/DDBJ whole genome shotgun (WGS) entry which is preliminary data.</text>
</comment>
<evidence type="ECO:0000313" key="1">
    <source>
        <dbReference type="EMBL" id="GEP00594.1"/>
    </source>
</evidence>
<dbReference type="SUPFAM" id="SSF57938">
    <property type="entry name" value="DnaJ/Hsp40 cysteine-rich domain"/>
    <property type="match status" value="1"/>
</dbReference>
<dbReference type="InterPro" id="IPR036410">
    <property type="entry name" value="HSP_DnaJ_Cys-rich_dom_sf"/>
</dbReference>
<dbReference type="Gene3D" id="6.20.20.10">
    <property type="match status" value="1"/>
</dbReference>
<reference evidence="1 2" key="1">
    <citation type="submission" date="2019-07" db="EMBL/GenBank/DDBJ databases">
        <title>Whole genome shotgun sequence of Methylobacterium haplocladii NBRC 107714.</title>
        <authorList>
            <person name="Hosoyama A."/>
            <person name="Uohara A."/>
            <person name="Ohji S."/>
            <person name="Ichikawa N."/>
        </authorList>
    </citation>
    <scope>NUCLEOTIDE SEQUENCE [LARGE SCALE GENOMIC DNA]</scope>
    <source>
        <strain evidence="1 2">NBRC 107714</strain>
    </source>
</reference>
<dbReference type="RefSeq" id="WP_147080009.1">
    <property type="nucleotide sequence ID" value="NZ_BJZT01000032.1"/>
</dbReference>
<evidence type="ECO:0000313" key="2">
    <source>
        <dbReference type="Proteomes" id="UP000321258"/>
    </source>
</evidence>
<protein>
    <submittedName>
        <fullName evidence="1">Uncharacterized protein</fullName>
    </submittedName>
</protein>
<name>A0A512ISB1_9HYPH</name>
<dbReference type="Proteomes" id="UP000321258">
    <property type="component" value="Unassembled WGS sequence"/>
</dbReference>
<accession>A0A512ISB1</accession>